<dbReference type="EMBL" id="JBHTMK010000004">
    <property type="protein sequence ID" value="MFD1364084.1"/>
    <property type="molecule type" value="Genomic_DNA"/>
</dbReference>
<dbReference type="RefSeq" id="WP_317793999.1">
    <property type="nucleotide sequence ID" value="NZ_AP028461.1"/>
</dbReference>
<accession>A0ABW4A0T1</accession>
<evidence type="ECO:0000313" key="3">
    <source>
        <dbReference type="Proteomes" id="UP001597183"/>
    </source>
</evidence>
<proteinExistence type="predicted"/>
<keyword evidence="3" id="KW-1185">Reference proteome</keyword>
<gene>
    <name evidence="2" type="ORF">ACFQ5G_01870</name>
</gene>
<protein>
    <submittedName>
        <fullName evidence="2">Uncharacterized protein</fullName>
    </submittedName>
</protein>
<sequence length="76" mass="7850">MSARRKWFAALAVMVAVVGIGSVANASIPNSGTGLINACYNTDNGALRVIDTQIGQACRGVEQPLNWPSSGSRATS</sequence>
<organism evidence="2 3">
    <name type="scientific">Actinoplanes sichuanensis</name>
    <dbReference type="NCBI Taxonomy" id="512349"/>
    <lineage>
        <taxon>Bacteria</taxon>
        <taxon>Bacillati</taxon>
        <taxon>Actinomycetota</taxon>
        <taxon>Actinomycetes</taxon>
        <taxon>Micromonosporales</taxon>
        <taxon>Micromonosporaceae</taxon>
        <taxon>Actinoplanes</taxon>
    </lineage>
</organism>
<keyword evidence="1" id="KW-0732">Signal</keyword>
<evidence type="ECO:0000313" key="2">
    <source>
        <dbReference type="EMBL" id="MFD1364084.1"/>
    </source>
</evidence>
<reference evidence="3" key="1">
    <citation type="journal article" date="2019" name="Int. J. Syst. Evol. Microbiol.">
        <title>The Global Catalogue of Microorganisms (GCM) 10K type strain sequencing project: providing services to taxonomists for standard genome sequencing and annotation.</title>
        <authorList>
            <consortium name="The Broad Institute Genomics Platform"/>
            <consortium name="The Broad Institute Genome Sequencing Center for Infectious Disease"/>
            <person name="Wu L."/>
            <person name="Ma J."/>
        </authorList>
    </citation>
    <scope>NUCLEOTIDE SEQUENCE [LARGE SCALE GENOMIC DNA]</scope>
    <source>
        <strain evidence="3">CCM 7526</strain>
    </source>
</reference>
<feature type="chain" id="PRO_5046243673" evidence="1">
    <location>
        <begin position="27"/>
        <end position="76"/>
    </location>
</feature>
<dbReference type="Proteomes" id="UP001597183">
    <property type="component" value="Unassembled WGS sequence"/>
</dbReference>
<name>A0ABW4A0T1_9ACTN</name>
<feature type="signal peptide" evidence="1">
    <location>
        <begin position="1"/>
        <end position="26"/>
    </location>
</feature>
<comment type="caution">
    <text evidence="2">The sequence shown here is derived from an EMBL/GenBank/DDBJ whole genome shotgun (WGS) entry which is preliminary data.</text>
</comment>
<evidence type="ECO:0000256" key="1">
    <source>
        <dbReference type="SAM" id="SignalP"/>
    </source>
</evidence>